<evidence type="ECO:0000256" key="8">
    <source>
        <dbReference type="ARBA" id="ARBA00042266"/>
    </source>
</evidence>
<proteinExistence type="inferred from homology"/>
<dbReference type="AlphaFoldDB" id="A0AA35SE89"/>
<evidence type="ECO:0000256" key="2">
    <source>
        <dbReference type="ARBA" id="ARBA00022490"/>
    </source>
</evidence>
<evidence type="ECO:0000256" key="1">
    <source>
        <dbReference type="ARBA" id="ARBA00009741"/>
    </source>
</evidence>
<keyword evidence="4" id="KW-0808">Transferase</keyword>
<keyword evidence="9" id="KW-0689">Ribosomal protein</keyword>
<dbReference type="Proteomes" id="UP001174909">
    <property type="component" value="Unassembled WGS sequence"/>
</dbReference>
<gene>
    <name evidence="9" type="ORF">GBAR_LOCUS15987</name>
</gene>
<dbReference type="GO" id="GO:0005840">
    <property type="term" value="C:ribosome"/>
    <property type="evidence" value="ECO:0007669"/>
    <property type="project" value="UniProtKB-KW"/>
</dbReference>
<dbReference type="SUPFAM" id="SSF53335">
    <property type="entry name" value="S-adenosyl-L-methionine-dependent methyltransferases"/>
    <property type="match status" value="1"/>
</dbReference>
<keyword evidence="5" id="KW-0949">S-adenosyl-L-methionine</keyword>
<dbReference type="CDD" id="cd02440">
    <property type="entry name" value="AdoMet_MTases"/>
    <property type="match status" value="1"/>
</dbReference>
<protein>
    <recommendedName>
        <fullName evidence="8">ETFB lysine methyltransferase</fullName>
    </recommendedName>
    <alternativeName>
        <fullName evidence="7">Protein N-lysine methyltransferase METTL20</fullName>
    </alternativeName>
</protein>
<keyword evidence="3 9" id="KW-0489">Methyltransferase</keyword>
<dbReference type="GO" id="GO:0032259">
    <property type="term" value="P:methylation"/>
    <property type="evidence" value="ECO:0007669"/>
    <property type="project" value="UniProtKB-KW"/>
</dbReference>
<evidence type="ECO:0000256" key="5">
    <source>
        <dbReference type="ARBA" id="ARBA00022691"/>
    </source>
</evidence>
<keyword evidence="2" id="KW-0963">Cytoplasm</keyword>
<dbReference type="PANTHER" id="PTHR43648">
    <property type="entry name" value="ELECTRON TRANSFER FLAVOPROTEIN BETA SUBUNIT LYSINE METHYLTRANSFERASE"/>
    <property type="match status" value="1"/>
</dbReference>
<dbReference type="NCBIfam" id="TIGR00406">
    <property type="entry name" value="prmA"/>
    <property type="match status" value="1"/>
</dbReference>
<dbReference type="InterPro" id="IPR004498">
    <property type="entry name" value="Ribosomal_PrmA_MeTrfase"/>
</dbReference>
<evidence type="ECO:0000256" key="4">
    <source>
        <dbReference type="ARBA" id="ARBA00022679"/>
    </source>
</evidence>
<sequence>MDWARITVTTAQEASEAVANLLFELNATGVELKDNEASTVNLIAHYPLDDRVGARMQKLRDFLTELPTWGIQPHPATIDLKHVKSEKWEEAWKSAFPPQRVGSRIVIAPTWIDVPHNETEILIQLNPGMAFGTGYHPTTRLSLELLERTVEPHHQVADIGTGSGILTIAAIKLGAKHVDAIEIDPTAIPIAAANFQANGVAPKVHLSQGDGLRGIENRYHLIIGNILTKTILPMIPFCVQRIYPEGIIIFSGILETEFAQVKSVLEANQFQCLEVVSEAEDKVTWVGIKAAQ</sequence>
<evidence type="ECO:0000256" key="7">
    <source>
        <dbReference type="ARBA" id="ARBA00041867"/>
    </source>
</evidence>
<comment type="similarity">
    <text evidence="6">Belongs to the methyltransferase superfamily. ETFBKMT family.</text>
</comment>
<dbReference type="GO" id="GO:0008276">
    <property type="term" value="F:protein methyltransferase activity"/>
    <property type="evidence" value="ECO:0007669"/>
    <property type="project" value="InterPro"/>
</dbReference>
<dbReference type="PIRSF" id="PIRSF000401">
    <property type="entry name" value="RPL11_MTase"/>
    <property type="match status" value="1"/>
</dbReference>
<dbReference type="PANTHER" id="PTHR43648:SF1">
    <property type="entry name" value="ELECTRON TRANSFER FLAVOPROTEIN BETA SUBUNIT LYSINE METHYLTRANSFERASE"/>
    <property type="match status" value="1"/>
</dbReference>
<evidence type="ECO:0000313" key="10">
    <source>
        <dbReference type="Proteomes" id="UP001174909"/>
    </source>
</evidence>
<dbReference type="InterPro" id="IPR029063">
    <property type="entry name" value="SAM-dependent_MTases_sf"/>
</dbReference>
<comment type="caution">
    <text evidence="9">The sequence shown here is derived from an EMBL/GenBank/DDBJ whole genome shotgun (WGS) entry which is preliminary data.</text>
</comment>
<organism evidence="9 10">
    <name type="scientific">Geodia barretti</name>
    <name type="common">Barrett's horny sponge</name>
    <dbReference type="NCBI Taxonomy" id="519541"/>
    <lineage>
        <taxon>Eukaryota</taxon>
        <taxon>Metazoa</taxon>
        <taxon>Porifera</taxon>
        <taxon>Demospongiae</taxon>
        <taxon>Heteroscleromorpha</taxon>
        <taxon>Tetractinellida</taxon>
        <taxon>Astrophorina</taxon>
        <taxon>Geodiidae</taxon>
        <taxon>Geodia</taxon>
    </lineage>
</organism>
<dbReference type="EMBL" id="CASHTH010002314">
    <property type="protein sequence ID" value="CAI8028049.1"/>
    <property type="molecule type" value="Genomic_DNA"/>
</dbReference>
<evidence type="ECO:0000313" key="9">
    <source>
        <dbReference type="EMBL" id="CAI8028049.1"/>
    </source>
</evidence>
<comment type="similarity">
    <text evidence="1">Belongs to the methyltransferase superfamily. PrmA family.</text>
</comment>
<reference evidence="9" key="1">
    <citation type="submission" date="2023-03" db="EMBL/GenBank/DDBJ databases">
        <authorList>
            <person name="Steffen K."/>
            <person name="Cardenas P."/>
        </authorList>
    </citation>
    <scope>NUCLEOTIDE SEQUENCE</scope>
</reference>
<evidence type="ECO:0000256" key="6">
    <source>
        <dbReference type="ARBA" id="ARBA00037932"/>
    </source>
</evidence>
<dbReference type="Gene3D" id="3.40.50.150">
    <property type="entry name" value="Vaccinia Virus protein VP39"/>
    <property type="match status" value="1"/>
</dbReference>
<name>A0AA35SE89_GEOBA</name>
<accession>A0AA35SE89</accession>
<dbReference type="Pfam" id="PF06325">
    <property type="entry name" value="PrmA"/>
    <property type="match status" value="1"/>
</dbReference>
<dbReference type="HAMAP" id="MF_00735">
    <property type="entry name" value="Methyltr_PrmA"/>
    <property type="match status" value="1"/>
</dbReference>
<keyword evidence="10" id="KW-1185">Reference proteome</keyword>
<keyword evidence="9" id="KW-0687">Ribonucleoprotein</keyword>
<dbReference type="InterPro" id="IPR050078">
    <property type="entry name" value="Ribosomal_L11_MeTrfase_PrmA"/>
</dbReference>
<evidence type="ECO:0000256" key="3">
    <source>
        <dbReference type="ARBA" id="ARBA00022603"/>
    </source>
</evidence>